<dbReference type="Gene3D" id="2.115.10.20">
    <property type="entry name" value="Glycosyl hydrolase domain, family 43"/>
    <property type="match status" value="1"/>
</dbReference>
<sequence>MAQKLCRSIESPVKTETINKVKPLLFTGSYQTGPLYDYDYVHAGYNPTVLNDNGTYKMWYGAYNSANYPAGGLGWKGGYATSSDGTTWIKYDGNLCTTNTNGDGCIFDRSTVGGTWDDAHVIPGTVINDGGTYKMWYMGNDGSNWK</sequence>
<proteinExistence type="predicted"/>
<dbReference type="InterPro" id="IPR023296">
    <property type="entry name" value="Glyco_hydro_beta-prop_sf"/>
</dbReference>
<dbReference type="EMBL" id="LBQB01000005">
    <property type="protein sequence ID" value="KKP69512.1"/>
    <property type="molecule type" value="Genomic_DNA"/>
</dbReference>
<gene>
    <name evidence="1" type="ORF">UR67_C0005G0001</name>
</gene>
<dbReference type="SUPFAM" id="SSF75005">
    <property type="entry name" value="Arabinanase/levansucrase/invertase"/>
    <property type="match status" value="1"/>
</dbReference>
<evidence type="ECO:0000313" key="2">
    <source>
        <dbReference type="Proteomes" id="UP000034581"/>
    </source>
</evidence>
<dbReference type="Proteomes" id="UP000034581">
    <property type="component" value="Unassembled WGS sequence"/>
</dbReference>
<comment type="caution">
    <text evidence="1">The sequence shown here is derived from an EMBL/GenBank/DDBJ whole genome shotgun (WGS) entry which is preliminary data.</text>
</comment>
<feature type="non-terminal residue" evidence="1">
    <location>
        <position position="146"/>
    </location>
</feature>
<evidence type="ECO:0008006" key="3">
    <source>
        <dbReference type="Google" id="ProtNLM"/>
    </source>
</evidence>
<evidence type="ECO:0000313" key="1">
    <source>
        <dbReference type="EMBL" id="KKP69512.1"/>
    </source>
</evidence>
<organism evidence="1 2">
    <name type="scientific">candidate division CPR3 bacterium GW2011_GWF2_35_18</name>
    <dbReference type="NCBI Taxonomy" id="1618350"/>
    <lineage>
        <taxon>Bacteria</taxon>
        <taxon>Bacteria division CPR3</taxon>
    </lineage>
</organism>
<protein>
    <recommendedName>
        <fullName evidence="3">Glycosyl hydrolase family 32 N-terminal domain-containing protein</fullName>
    </recommendedName>
</protein>
<reference evidence="1 2" key="1">
    <citation type="journal article" date="2015" name="Nature">
        <title>rRNA introns, odd ribosomes, and small enigmatic genomes across a large radiation of phyla.</title>
        <authorList>
            <person name="Brown C.T."/>
            <person name="Hug L.A."/>
            <person name="Thomas B.C."/>
            <person name="Sharon I."/>
            <person name="Castelle C.J."/>
            <person name="Singh A."/>
            <person name="Wilkins M.J."/>
            <person name="Williams K.H."/>
            <person name="Banfield J.F."/>
        </authorList>
    </citation>
    <scope>NUCLEOTIDE SEQUENCE [LARGE SCALE GENOMIC DNA]</scope>
</reference>
<dbReference type="STRING" id="1618350.UR67_C0005G0001"/>
<name>A0A0G0EQC3_UNCC3</name>
<accession>A0A0G0EQC3</accession>
<dbReference type="AlphaFoldDB" id="A0A0G0EQC3"/>